<evidence type="ECO:0000313" key="2">
    <source>
        <dbReference type="EMBL" id="ODM87758.1"/>
    </source>
</evidence>
<protein>
    <submittedName>
        <fullName evidence="2">Sterol regulatory element-binding protein cleavage-activating protein</fullName>
    </submittedName>
</protein>
<dbReference type="Proteomes" id="UP000094527">
    <property type="component" value="Unassembled WGS sequence"/>
</dbReference>
<gene>
    <name evidence="2" type="ORF">Ocin01_18924</name>
</gene>
<sequence>MNFFGPVHFHYVNNMYTNDARAQVRSSSQLTQAHPLDNAFVSPVGQPTTPAFQPTPAIPITPTKAPPTSRVPRKKRVTKSVPAPASTSGN</sequence>
<feature type="compositionally biased region" description="Low complexity" evidence="1">
    <location>
        <begin position="46"/>
        <end position="68"/>
    </location>
</feature>
<comment type="caution">
    <text evidence="2">The sequence shown here is derived from an EMBL/GenBank/DDBJ whole genome shotgun (WGS) entry which is preliminary data.</text>
</comment>
<dbReference type="AlphaFoldDB" id="A0A1D2M454"/>
<reference evidence="2 3" key="1">
    <citation type="journal article" date="2016" name="Genome Biol. Evol.">
        <title>Gene Family Evolution Reflects Adaptation to Soil Environmental Stressors in the Genome of the Collembolan Orchesella cincta.</title>
        <authorList>
            <person name="Faddeeva-Vakhrusheva A."/>
            <person name="Derks M.F."/>
            <person name="Anvar S.Y."/>
            <person name="Agamennone V."/>
            <person name="Suring W."/>
            <person name="Smit S."/>
            <person name="van Straalen N.M."/>
            <person name="Roelofs D."/>
        </authorList>
    </citation>
    <scope>NUCLEOTIDE SEQUENCE [LARGE SCALE GENOMIC DNA]</scope>
    <source>
        <tissue evidence="2">Mixed pool</tissue>
    </source>
</reference>
<dbReference type="EMBL" id="LJIJ01004726">
    <property type="protein sequence ID" value="ODM87758.1"/>
    <property type="molecule type" value="Genomic_DNA"/>
</dbReference>
<name>A0A1D2M454_ORCCI</name>
<proteinExistence type="predicted"/>
<accession>A0A1D2M454</accession>
<feature type="region of interest" description="Disordered" evidence="1">
    <location>
        <begin position="43"/>
        <end position="90"/>
    </location>
</feature>
<organism evidence="2 3">
    <name type="scientific">Orchesella cincta</name>
    <name type="common">Springtail</name>
    <name type="synonym">Podura cincta</name>
    <dbReference type="NCBI Taxonomy" id="48709"/>
    <lineage>
        <taxon>Eukaryota</taxon>
        <taxon>Metazoa</taxon>
        <taxon>Ecdysozoa</taxon>
        <taxon>Arthropoda</taxon>
        <taxon>Hexapoda</taxon>
        <taxon>Collembola</taxon>
        <taxon>Entomobryomorpha</taxon>
        <taxon>Entomobryoidea</taxon>
        <taxon>Orchesellidae</taxon>
        <taxon>Orchesellinae</taxon>
        <taxon>Orchesella</taxon>
    </lineage>
</organism>
<evidence type="ECO:0000256" key="1">
    <source>
        <dbReference type="SAM" id="MobiDB-lite"/>
    </source>
</evidence>
<keyword evidence="3" id="KW-1185">Reference proteome</keyword>
<evidence type="ECO:0000313" key="3">
    <source>
        <dbReference type="Proteomes" id="UP000094527"/>
    </source>
</evidence>